<feature type="transmembrane region" description="Helical" evidence="7">
    <location>
        <begin position="641"/>
        <end position="660"/>
    </location>
</feature>
<dbReference type="EMBL" id="OU896720">
    <property type="protein sequence ID" value="CAH1153789.1"/>
    <property type="molecule type" value="Genomic_DNA"/>
</dbReference>
<dbReference type="PANTHER" id="PTHR13018:SF5">
    <property type="entry name" value="RE44586P"/>
    <property type="match status" value="1"/>
</dbReference>
<keyword evidence="5 7" id="KW-1133">Transmembrane helix</keyword>
<dbReference type="InterPro" id="IPR045122">
    <property type="entry name" value="Csc1-like"/>
</dbReference>
<evidence type="ECO:0000313" key="11">
    <source>
        <dbReference type="EMBL" id="CAH1153789.1"/>
    </source>
</evidence>
<keyword evidence="4 7" id="KW-0812">Transmembrane</keyword>
<feature type="transmembrane region" description="Helical" evidence="7">
    <location>
        <begin position="576"/>
        <end position="604"/>
    </location>
</feature>
<dbReference type="Pfam" id="PF14703">
    <property type="entry name" value="PHM7_cyt"/>
    <property type="match status" value="1"/>
</dbReference>
<proteinExistence type="inferred from homology"/>
<feature type="transmembrane region" description="Helical" evidence="7">
    <location>
        <begin position="41"/>
        <end position="58"/>
    </location>
</feature>
<dbReference type="InterPro" id="IPR003864">
    <property type="entry name" value="CSC1/OSCA1-like_7TM"/>
</dbReference>
<evidence type="ECO:0000256" key="4">
    <source>
        <dbReference type="ARBA" id="ARBA00022692"/>
    </source>
</evidence>
<evidence type="ECO:0000259" key="8">
    <source>
        <dbReference type="Pfam" id="PF02714"/>
    </source>
</evidence>
<feature type="transmembrane region" description="Helical" evidence="7">
    <location>
        <begin position="666"/>
        <end position="684"/>
    </location>
</feature>
<feature type="domain" description="CSC1/OSCA1-like N-terminal transmembrane" evidence="9">
    <location>
        <begin position="40"/>
        <end position="200"/>
    </location>
</feature>
<feature type="transmembrane region" description="Helical" evidence="7">
    <location>
        <begin position="433"/>
        <end position="453"/>
    </location>
</feature>
<sequence length="749" mass="84997">MFSNENYANFTWSIDNDTCLMSKRANKTAISNVYEGIPETIILNVVSWLLLILLFAILRNRAWDYGRLALVHTEKWTQLFYKNTDDAVAVEEASHEVSLMPDTGCLWFPSIFKITRSRIFARCGPDASHYLSFQRQLLLLMAVITAFSVCVILPINFQGVLLGDRTTFGHTTIGNLNSDSKWLWVHITGSILVVPAMIFIMRKCSGRNPSTTVLSSKTVMVTNISKMHRNTEDIKNYFIVRYPGIEIRDVKIAHRVKTLTLLEQLRGKAHEARSYCLSNVQRNLQIQPHGCIACCPCNTVDALEYYTREEEHLNQLVTSERTKALQSPLGIAFVTLGSEEMAQHVLRSFEGGSHRNWVIFKAPSPSDINWENLEISYRNWYSKAIIINVLLFIILFFLTTPVIVVNFFNNLTENFTSKEVNSISKTSPLISEFLPTLLLLSMSAVMPVIVAYSDEWMSHWTKSKQNHATMYKTFFFLLFMVLILPSLGLTSAQAFVEWSFQSKNITLRWECIFLADKGAFFVNYVITSALIGTALELLRFPELAMYAWRLLHIKSEAEKTTIRKEILSVFPFGIHYAWTLLIFTVSTVYSLTCPLITPFGLLYLSLKHLVDKYNIYYVYRPITMSGEGQEIHSDAVKMVRVAILLLQLITALFFFLRAYLNATTCVAFLGFALTSMFFFLVGPFPSCKPVDRSSSTLPDVNEEYIAPVLISSSAIDMIEVDRSSPTFYGSSHVNGNGVRILPDIGSSEA</sequence>
<evidence type="ECO:0000256" key="3">
    <source>
        <dbReference type="ARBA" id="ARBA00022448"/>
    </source>
</evidence>
<dbReference type="AlphaFoldDB" id="A0A9P0DKL2"/>
<name>A0A9P0DKL2_PHACE</name>
<evidence type="ECO:0000256" key="1">
    <source>
        <dbReference type="ARBA" id="ARBA00004141"/>
    </source>
</evidence>
<feature type="transmembrane region" description="Helical" evidence="7">
    <location>
        <begin position="137"/>
        <end position="162"/>
    </location>
</feature>
<evidence type="ECO:0000259" key="9">
    <source>
        <dbReference type="Pfam" id="PF13967"/>
    </source>
</evidence>
<organism evidence="11 12">
    <name type="scientific">Phaedon cochleariae</name>
    <name type="common">Mustard beetle</name>
    <dbReference type="NCBI Taxonomy" id="80249"/>
    <lineage>
        <taxon>Eukaryota</taxon>
        <taxon>Metazoa</taxon>
        <taxon>Ecdysozoa</taxon>
        <taxon>Arthropoda</taxon>
        <taxon>Hexapoda</taxon>
        <taxon>Insecta</taxon>
        <taxon>Pterygota</taxon>
        <taxon>Neoptera</taxon>
        <taxon>Endopterygota</taxon>
        <taxon>Coleoptera</taxon>
        <taxon>Polyphaga</taxon>
        <taxon>Cucujiformia</taxon>
        <taxon>Chrysomeloidea</taxon>
        <taxon>Chrysomelidae</taxon>
        <taxon>Chrysomelinae</taxon>
        <taxon>Chrysomelini</taxon>
        <taxon>Phaedon</taxon>
    </lineage>
</organism>
<feature type="transmembrane region" description="Helical" evidence="7">
    <location>
        <begin position="474"/>
        <end position="496"/>
    </location>
</feature>
<dbReference type="Pfam" id="PF13967">
    <property type="entry name" value="RSN1_TM"/>
    <property type="match status" value="1"/>
</dbReference>
<feature type="domain" description="CSC1/OSCA1-like cytosolic" evidence="10">
    <location>
        <begin position="216"/>
        <end position="372"/>
    </location>
</feature>
<dbReference type="Proteomes" id="UP001153737">
    <property type="component" value="Chromosome 14"/>
</dbReference>
<evidence type="ECO:0000256" key="6">
    <source>
        <dbReference type="ARBA" id="ARBA00023136"/>
    </source>
</evidence>
<evidence type="ECO:0000256" key="2">
    <source>
        <dbReference type="ARBA" id="ARBA00007779"/>
    </source>
</evidence>
<dbReference type="InterPro" id="IPR032880">
    <property type="entry name" value="CSC1/OSCA1-like_N"/>
</dbReference>
<feature type="domain" description="CSC1/OSCA1-like 7TM region" evidence="8">
    <location>
        <begin position="384"/>
        <end position="654"/>
    </location>
</feature>
<evidence type="ECO:0000256" key="7">
    <source>
        <dbReference type="SAM" id="Phobius"/>
    </source>
</evidence>
<keyword evidence="3" id="KW-0813">Transport</keyword>
<dbReference type="Pfam" id="PF02714">
    <property type="entry name" value="RSN1_7TM"/>
    <property type="match status" value="1"/>
</dbReference>
<dbReference type="GO" id="GO:0005886">
    <property type="term" value="C:plasma membrane"/>
    <property type="evidence" value="ECO:0007669"/>
    <property type="project" value="TreeGrafter"/>
</dbReference>
<accession>A0A9P0DKL2</accession>
<comment type="subcellular location">
    <subcellularLocation>
        <location evidence="1">Membrane</location>
        <topology evidence="1">Multi-pass membrane protein</topology>
    </subcellularLocation>
</comment>
<evidence type="ECO:0008006" key="13">
    <source>
        <dbReference type="Google" id="ProtNLM"/>
    </source>
</evidence>
<reference evidence="11" key="1">
    <citation type="submission" date="2022-01" db="EMBL/GenBank/DDBJ databases">
        <authorList>
            <person name="King R."/>
        </authorList>
    </citation>
    <scope>NUCLEOTIDE SEQUENCE</scope>
</reference>
<dbReference type="OrthoDB" id="1689567at2759"/>
<dbReference type="GO" id="GO:0005227">
    <property type="term" value="F:calcium-activated cation channel activity"/>
    <property type="evidence" value="ECO:0007669"/>
    <property type="project" value="InterPro"/>
</dbReference>
<evidence type="ECO:0000259" key="10">
    <source>
        <dbReference type="Pfam" id="PF14703"/>
    </source>
</evidence>
<feature type="transmembrane region" description="Helical" evidence="7">
    <location>
        <begin position="182"/>
        <end position="201"/>
    </location>
</feature>
<dbReference type="PANTHER" id="PTHR13018">
    <property type="entry name" value="PROBABLE MEMBRANE PROTEIN DUF221-RELATED"/>
    <property type="match status" value="1"/>
</dbReference>
<gene>
    <name evidence="11" type="ORF">PHAECO_LOCUS4283</name>
</gene>
<protein>
    <recommendedName>
        <fullName evidence="13">CSC1-like protein 2</fullName>
    </recommendedName>
</protein>
<reference evidence="11" key="2">
    <citation type="submission" date="2022-10" db="EMBL/GenBank/DDBJ databases">
        <authorList>
            <consortium name="ENA_rothamsted_submissions"/>
            <consortium name="culmorum"/>
            <person name="King R."/>
        </authorList>
    </citation>
    <scope>NUCLEOTIDE SEQUENCE</scope>
</reference>
<comment type="similarity">
    <text evidence="2">Belongs to the CSC1 (TC 1.A.17) family.</text>
</comment>
<evidence type="ECO:0000313" key="12">
    <source>
        <dbReference type="Proteomes" id="UP001153737"/>
    </source>
</evidence>
<evidence type="ECO:0000256" key="5">
    <source>
        <dbReference type="ARBA" id="ARBA00022989"/>
    </source>
</evidence>
<feature type="transmembrane region" description="Helical" evidence="7">
    <location>
        <begin position="385"/>
        <end position="408"/>
    </location>
</feature>
<keyword evidence="12" id="KW-1185">Reference proteome</keyword>
<keyword evidence="6 7" id="KW-0472">Membrane</keyword>
<dbReference type="InterPro" id="IPR027815">
    <property type="entry name" value="CSC1/OSCA1-like_cyt"/>
</dbReference>